<comment type="caution">
    <text evidence="14">The sequence shown here is derived from an EMBL/GenBank/DDBJ whole genome shotgun (WGS) entry which is preliminary data.</text>
</comment>
<feature type="transmembrane region" description="Helical" evidence="11">
    <location>
        <begin position="416"/>
        <end position="438"/>
    </location>
</feature>
<keyword evidence="4" id="KW-0813">Transport</keyword>
<keyword evidence="6" id="KW-0547">Nucleotide-binding</keyword>
<organism evidence="14 15">
    <name type="scientific">Heracleum sosnowskyi</name>
    <dbReference type="NCBI Taxonomy" id="360622"/>
    <lineage>
        <taxon>Eukaryota</taxon>
        <taxon>Viridiplantae</taxon>
        <taxon>Streptophyta</taxon>
        <taxon>Embryophyta</taxon>
        <taxon>Tracheophyta</taxon>
        <taxon>Spermatophyta</taxon>
        <taxon>Magnoliopsida</taxon>
        <taxon>eudicotyledons</taxon>
        <taxon>Gunneridae</taxon>
        <taxon>Pentapetalae</taxon>
        <taxon>asterids</taxon>
        <taxon>campanulids</taxon>
        <taxon>Apiales</taxon>
        <taxon>Apiaceae</taxon>
        <taxon>Apioideae</taxon>
        <taxon>apioid superclade</taxon>
        <taxon>Tordylieae</taxon>
        <taxon>Tordyliinae</taxon>
        <taxon>Heracleum</taxon>
    </lineage>
</organism>
<dbReference type="PANTHER" id="PTHR24223:SF181">
    <property type="entry name" value="ABC TRANSPORTER C FAMILY MEMBER 3"/>
    <property type="match status" value="1"/>
</dbReference>
<dbReference type="EMBL" id="JAUIZM010000005">
    <property type="protein sequence ID" value="KAK1383813.1"/>
    <property type="molecule type" value="Genomic_DNA"/>
</dbReference>
<evidence type="ECO:0000256" key="4">
    <source>
        <dbReference type="ARBA" id="ARBA00022448"/>
    </source>
</evidence>
<feature type="transmembrane region" description="Helical" evidence="11">
    <location>
        <begin position="375"/>
        <end position="396"/>
    </location>
</feature>
<feature type="domain" description="ABC transmembrane type-1" evidence="13">
    <location>
        <begin position="257"/>
        <end position="392"/>
    </location>
</feature>
<dbReference type="CDD" id="cd03244">
    <property type="entry name" value="ABCC_MRP_domain2"/>
    <property type="match status" value="1"/>
</dbReference>
<evidence type="ECO:0000256" key="1">
    <source>
        <dbReference type="ARBA" id="ARBA00004141"/>
    </source>
</evidence>
<dbReference type="Gene3D" id="1.20.1560.10">
    <property type="entry name" value="ABC transporter type 1, transmembrane domain"/>
    <property type="match status" value="1"/>
</dbReference>
<dbReference type="GO" id="GO:0016020">
    <property type="term" value="C:membrane"/>
    <property type="evidence" value="ECO:0007669"/>
    <property type="project" value="UniProtKB-SubCell"/>
</dbReference>
<dbReference type="Gene3D" id="3.40.50.300">
    <property type="entry name" value="P-loop containing nucleotide triphosphate hydrolases"/>
    <property type="match status" value="3"/>
</dbReference>
<dbReference type="InterPro" id="IPR003439">
    <property type="entry name" value="ABC_transporter-like_ATP-bd"/>
</dbReference>
<dbReference type="PANTHER" id="PTHR24223">
    <property type="entry name" value="ATP-BINDING CASSETTE SUB-FAMILY C"/>
    <property type="match status" value="1"/>
</dbReference>
<feature type="domain" description="ABC transporter" evidence="12">
    <location>
        <begin position="459"/>
        <end position="692"/>
    </location>
</feature>
<name>A0AAD8IER1_9APIA</name>
<dbReference type="AlphaFoldDB" id="A0AAD8IER1"/>
<evidence type="ECO:0000256" key="9">
    <source>
        <dbReference type="ARBA" id="ARBA00023136"/>
    </source>
</evidence>
<keyword evidence="8 11" id="KW-1133">Transmembrane helix</keyword>
<evidence type="ECO:0000256" key="2">
    <source>
        <dbReference type="ARBA" id="ARBA00009726"/>
    </source>
</evidence>
<dbReference type="InterPro" id="IPR011009">
    <property type="entry name" value="Kinase-like_dom_sf"/>
</dbReference>
<keyword evidence="5 11" id="KW-0812">Transmembrane</keyword>
<comment type="catalytic activity">
    <reaction evidence="10">
        <text>ATP + H2O + xenobioticSide 1 = ADP + phosphate + xenobioticSide 2.</text>
        <dbReference type="EC" id="7.6.2.2"/>
    </reaction>
</comment>
<dbReference type="InterPro" id="IPR036640">
    <property type="entry name" value="ABC1_TM_sf"/>
</dbReference>
<evidence type="ECO:0000259" key="12">
    <source>
        <dbReference type="PROSITE" id="PS50893"/>
    </source>
</evidence>
<dbReference type="InterPro" id="IPR011527">
    <property type="entry name" value="ABC1_TM_dom"/>
</dbReference>
<reference evidence="14" key="2">
    <citation type="submission" date="2023-05" db="EMBL/GenBank/DDBJ databases">
        <authorList>
            <person name="Schelkunov M.I."/>
        </authorList>
    </citation>
    <scope>NUCLEOTIDE SEQUENCE</scope>
    <source>
        <strain evidence="14">Hsosn_3</strain>
        <tissue evidence="14">Leaf</tissue>
    </source>
</reference>
<evidence type="ECO:0000256" key="7">
    <source>
        <dbReference type="ARBA" id="ARBA00022840"/>
    </source>
</evidence>
<evidence type="ECO:0000256" key="10">
    <source>
        <dbReference type="ARBA" id="ARBA00034018"/>
    </source>
</evidence>
<evidence type="ECO:0000256" key="5">
    <source>
        <dbReference type="ARBA" id="ARBA00022692"/>
    </source>
</evidence>
<keyword evidence="9 11" id="KW-0472">Membrane</keyword>
<dbReference type="InterPro" id="IPR050173">
    <property type="entry name" value="ABC_transporter_C-like"/>
</dbReference>
<proteinExistence type="inferred from homology"/>
<gene>
    <name evidence="14" type="ORF">POM88_021548</name>
</gene>
<dbReference type="PROSITE" id="PS50893">
    <property type="entry name" value="ABC_TRANSPORTER_2"/>
    <property type="match status" value="1"/>
</dbReference>
<dbReference type="EC" id="7.6.2.2" evidence="3"/>
<dbReference type="PROSITE" id="PS50929">
    <property type="entry name" value="ABC_TM1F"/>
    <property type="match status" value="1"/>
</dbReference>
<evidence type="ECO:0000256" key="11">
    <source>
        <dbReference type="SAM" id="Phobius"/>
    </source>
</evidence>
<evidence type="ECO:0000256" key="3">
    <source>
        <dbReference type="ARBA" id="ARBA00012191"/>
    </source>
</evidence>
<evidence type="ECO:0000256" key="6">
    <source>
        <dbReference type="ARBA" id="ARBA00022741"/>
    </source>
</evidence>
<feature type="transmembrane region" description="Helical" evidence="11">
    <location>
        <begin position="290"/>
        <end position="314"/>
    </location>
</feature>
<sequence length="971" mass="107979">MGQILFALATFRVLREPIFLLPDTLSLLVQAKVSLGRITSFLSLEELQDNGLEKLPLGSSDTTVEIINGNFTWNNSLSNTTATLKDINFKVSHGMKVGICGTVGSGKSSLLSCILGEMPRISGDIKFCGQRPMLLSHRGYIVDIEILSFGDQTLIGEKVLWMLISHISSHLFKEVVLGLLREKTVVYVTHQVELLNAADLIVVMKDGRTVQVGKYDDILVPAPPAQLIKEEERESGRVRFPVYWKYITTAYGGALVFLLILASIILQFLRIGSNYWLAWATPSSRDEKPVVSGLTLMTIYAYLALGICFCTLVVDSLVTATGYKTATILFKKMLETIFGAPMSFFDATPSGRILNRCSTDQSVVETRIPSLLESLISSTIQLAGIIAVMSTVANIYGNSGFVSRPEFQAAAAMKCLLLRLDTFSCITFAFLLVLSMYYRKSIDPAIAGLAVTYGLTLTSNLSGLVQYAPHLPLILHGVTCTFPAGMKTGIVGRTGSGKTTLVQSLFRVVEPRTGCIVIDGVDISSIGLQDLRSRLSIIPQDPTMFQGTIRSNLDPLEQYTDAEIWDTLDKCQLGDEVRKMERKLDSDVLEKGENWSMGQRQLVCLGRVLLKKSKVLILDEATASVDTNTDNLIQQTLKDHLSDCTLVTIAHRITSVLDSDMVVLLSHESVGDSCDVAGIEDSRLEVVGERVYSISPLKLGDPKIAPLHLSFSFFWKYCPLTIVLIDISHNDLKGLILRVLGLLPDHNKFKIKSGNKETPSMLKAETDGFSKSNLVRTSAGTDIYKAVLRDGSKVRIEMEATTAPQLKYRVRILMGIIEGMTYLQEGWPQVDYDLKTSSILFSQNEEPMISRFRVDEHYSCTRKIYKFGVLVLEMITNRRPRKEFEGKEGSFVEWVRDHYPEDSEEVIDEKLKRTGHDFDHATEALELVKDLGPPFHKCMKSTIVHFMDFPASRFSDLGCQAWYISLPFFGN</sequence>
<dbReference type="Pfam" id="PF00664">
    <property type="entry name" value="ABC_membrane"/>
    <property type="match status" value="1"/>
</dbReference>
<comment type="similarity">
    <text evidence="2">Belongs to the ABC transporter superfamily. ABCC family. Conjugate transporter (TC 3.A.1.208) subfamily.</text>
</comment>
<dbReference type="SUPFAM" id="SSF52540">
    <property type="entry name" value="P-loop containing nucleoside triphosphate hydrolases"/>
    <property type="match status" value="2"/>
</dbReference>
<dbReference type="SMART" id="SM00382">
    <property type="entry name" value="AAA"/>
    <property type="match status" value="2"/>
</dbReference>
<protein>
    <recommendedName>
        <fullName evidence="3">ABC-type xenobiotic transporter</fullName>
        <ecNumber evidence="3">7.6.2.2</ecNumber>
    </recommendedName>
</protein>
<accession>A0AAD8IER1</accession>
<dbReference type="SUPFAM" id="SSF56112">
    <property type="entry name" value="Protein kinase-like (PK-like)"/>
    <property type="match status" value="1"/>
</dbReference>
<evidence type="ECO:0000259" key="13">
    <source>
        <dbReference type="PROSITE" id="PS50929"/>
    </source>
</evidence>
<evidence type="ECO:0000256" key="8">
    <source>
        <dbReference type="ARBA" id="ARBA00022989"/>
    </source>
</evidence>
<keyword evidence="15" id="KW-1185">Reference proteome</keyword>
<dbReference type="Proteomes" id="UP001237642">
    <property type="component" value="Unassembled WGS sequence"/>
</dbReference>
<reference evidence="14" key="1">
    <citation type="submission" date="2023-02" db="EMBL/GenBank/DDBJ databases">
        <title>Genome of toxic invasive species Heracleum sosnowskyi carries increased number of genes despite the absence of recent whole-genome duplications.</title>
        <authorList>
            <person name="Schelkunov M."/>
            <person name="Shtratnikova V."/>
            <person name="Makarenko M."/>
            <person name="Klepikova A."/>
            <person name="Omelchenko D."/>
            <person name="Novikova G."/>
            <person name="Obukhova E."/>
            <person name="Bogdanov V."/>
            <person name="Penin A."/>
            <person name="Logacheva M."/>
        </authorList>
    </citation>
    <scope>NUCLEOTIDE SEQUENCE</scope>
    <source>
        <strain evidence="14">Hsosn_3</strain>
        <tissue evidence="14">Leaf</tissue>
    </source>
</reference>
<dbReference type="Pfam" id="PF00005">
    <property type="entry name" value="ABC_tran"/>
    <property type="match status" value="2"/>
</dbReference>
<dbReference type="SUPFAM" id="SSF90123">
    <property type="entry name" value="ABC transporter transmembrane region"/>
    <property type="match status" value="1"/>
</dbReference>
<dbReference type="InterPro" id="IPR003593">
    <property type="entry name" value="AAA+_ATPase"/>
</dbReference>
<dbReference type="FunFam" id="3.40.50.300:FF:000163">
    <property type="entry name" value="Multidrug resistance-associated protein member 4"/>
    <property type="match status" value="1"/>
</dbReference>
<dbReference type="GO" id="GO:0016887">
    <property type="term" value="F:ATP hydrolysis activity"/>
    <property type="evidence" value="ECO:0007669"/>
    <property type="project" value="InterPro"/>
</dbReference>
<feature type="transmembrane region" description="Helical" evidence="11">
    <location>
        <begin position="243"/>
        <end position="269"/>
    </location>
</feature>
<keyword evidence="7" id="KW-0067">ATP-binding</keyword>
<dbReference type="GO" id="GO:0005524">
    <property type="term" value="F:ATP binding"/>
    <property type="evidence" value="ECO:0007669"/>
    <property type="project" value="UniProtKB-KW"/>
</dbReference>
<dbReference type="GO" id="GO:0008559">
    <property type="term" value="F:ABC-type xenobiotic transporter activity"/>
    <property type="evidence" value="ECO:0007669"/>
    <property type="project" value="UniProtKB-EC"/>
</dbReference>
<dbReference type="Gene3D" id="1.10.510.10">
    <property type="entry name" value="Transferase(Phosphotransferase) domain 1"/>
    <property type="match status" value="1"/>
</dbReference>
<evidence type="ECO:0000313" key="15">
    <source>
        <dbReference type="Proteomes" id="UP001237642"/>
    </source>
</evidence>
<comment type="subcellular location">
    <subcellularLocation>
        <location evidence="1">Membrane</location>
        <topology evidence="1">Multi-pass membrane protein</topology>
    </subcellularLocation>
</comment>
<dbReference type="InterPro" id="IPR027417">
    <property type="entry name" value="P-loop_NTPase"/>
</dbReference>
<evidence type="ECO:0000313" key="14">
    <source>
        <dbReference type="EMBL" id="KAK1383813.1"/>
    </source>
</evidence>